<feature type="domain" description="Peptidase M28" evidence="1">
    <location>
        <begin position="144"/>
        <end position="338"/>
    </location>
</feature>
<dbReference type="GO" id="GO:0006508">
    <property type="term" value="P:proteolysis"/>
    <property type="evidence" value="ECO:0007669"/>
    <property type="project" value="InterPro"/>
</dbReference>
<organism evidence="2 3">
    <name type="scientific">Dehalobacter restrictus</name>
    <dbReference type="NCBI Taxonomy" id="55583"/>
    <lineage>
        <taxon>Bacteria</taxon>
        <taxon>Bacillati</taxon>
        <taxon>Bacillota</taxon>
        <taxon>Clostridia</taxon>
        <taxon>Eubacteriales</taxon>
        <taxon>Desulfitobacteriaceae</taxon>
        <taxon>Dehalobacter</taxon>
    </lineage>
</organism>
<proteinExistence type="predicted"/>
<dbReference type="InterPro" id="IPR045175">
    <property type="entry name" value="M28_fam"/>
</dbReference>
<keyword evidence="2" id="KW-0378">Hydrolase</keyword>
<dbReference type="SUPFAM" id="SSF53187">
    <property type="entry name" value="Zn-dependent exopeptidases"/>
    <property type="match status" value="1"/>
</dbReference>
<dbReference type="PANTHER" id="PTHR12147:SF26">
    <property type="entry name" value="PEPTIDASE M28 DOMAIN-CONTAINING PROTEIN"/>
    <property type="match status" value="1"/>
</dbReference>
<dbReference type="RefSeq" id="WP_019225324.1">
    <property type="nucleotide sequence ID" value="NZ_CP046996.1"/>
</dbReference>
<accession>A0A857DL11</accession>
<evidence type="ECO:0000313" key="2">
    <source>
        <dbReference type="EMBL" id="QHA01268.1"/>
    </source>
</evidence>
<dbReference type="InterPro" id="IPR007484">
    <property type="entry name" value="Peptidase_M28"/>
</dbReference>
<evidence type="ECO:0000259" key="1">
    <source>
        <dbReference type="Pfam" id="PF04389"/>
    </source>
</evidence>
<gene>
    <name evidence="2" type="ORF">GQ588_11770</name>
</gene>
<dbReference type="AlphaFoldDB" id="A0A857DL11"/>
<sequence length="347" mass="37610">MKSRRTFLKIAAGMAAFVIPWTVLPGAWGQKLGSLLGIPSSSIEFASGEGTVWVPSTKAISRKAIEDVQYLSHANLEGRRAGTAGETKALVYLEEQFKALLLESFSADNYWQLFSIPSMKEKMIDGRALFRPDETDTLRVPAANILAGITGNNPEQTLILSAHFDHLGIYNGEVYPGANDNASGVGCILQVMRQLVKEAQDGFAPKINIAVAFWSAEEMGFLGSKYFVQNPLIPLSEIIAVINADTVANGAVGEYILWSASESSQTLIETMKEAGRVNGAVLEHVSGGSHHSDEISFTGTGIPAVTILGKEWLVNNHTTEDKISAVNEEKLEMTCNIIYRAIKSLAY</sequence>
<dbReference type="Proteomes" id="UP000430508">
    <property type="component" value="Chromosome"/>
</dbReference>
<protein>
    <submittedName>
        <fullName evidence="2">M20/M25/M40 family metallo-hydrolase</fullName>
    </submittedName>
</protein>
<dbReference type="GO" id="GO:0008235">
    <property type="term" value="F:metalloexopeptidase activity"/>
    <property type="evidence" value="ECO:0007669"/>
    <property type="project" value="InterPro"/>
</dbReference>
<dbReference type="InterPro" id="IPR006311">
    <property type="entry name" value="TAT_signal"/>
</dbReference>
<dbReference type="Gene3D" id="3.40.630.10">
    <property type="entry name" value="Zn peptidases"/>
    <property type="match status" value="1"/>
</dbReference>
<name>A0A857DL11_9FIRM</name>
<dbReference type="EMBL" id="CP046996">
    <property type="protein sequence ID" value="QHA01268.1"/>
    <property type="molecule type" value="Genomic_DNA"/>
</dbReference>
<dbReference type="PROSITE" id="PS51318">
    <property type="entry name" value="TAT"/>
    <property type="match status" value="1"/>
</dbReference>
<dbReference type="PANTHER" id="PTHR12147">
    <property type="entry name" value="METALLOPEPTIDASE M28 FAMILY MEMBER"/>
    <property type="match status" value="1"/>
</dbReference>
<reference evidence="2 3" key="1">
    <citation type="submission" date="2019-12" db="EMBL/GenBank/DDBJ databases">
        <title>Sequence classification of anaerobic respiratory reductive dehalogenases: First we see many, then we see few.</title>
        <authorList>
            <person name="Molenda O."/>
            <person name="Puentes Jacome L.A."/>
            <person name="Cao X."/>
            <person name="Nesbo C.L."/>
            <person name="Tang S."/>
            <person name="Morson N."/>
            <person name="Patron J."/>
            <person name="Lomheim L."/>
            <person name="Wishart D.S."/>
            <person name="Edwards E.A."/>
        </authorList>
    </citation>
    <scope>NUCLEOTIDE SEQUENCE [LARGE SCALE GENOMIC DNA]</scope>
    <source>
        <strain evidence="2 3">12DCA</strain>
    </source>
</reference>
<evidence type="ECO:0000313" key="3">
    <source>
        <dbReference type="Proteomes" id="UP000430508"/>
    </source>
</evidence>
<dbReference type="Pfam" id="PF04389">
    <property type="entry name" value="Peptidase_M28"/>
    <property type="match status" value="1"/>
</dbReference>